<dbReference type="GO" id="GO:0015031">
    <property type="term" value="P:protein transport"/>
    <property type="evidence" value="ECO:0007669"/>
    <property type="project" value="UniProtKB-KW"/>
</dbReference>
<evidence type="ECO:0000256" key="4">
    <source>
        <dbReference type="ARBA" id="ARBA00022927"/>
    </source>
</evidence>
<evidence type="ECO:0000259" key="6">
    <source>
        <dbReference type="Pfam" id="PF01217"/>
    </source>
</evidence>
<protein>
    <recommendedName>
        <fullName evidence="6">AP complex mu/sigma subunit domain-containing protein</fullName>
    </recommendedName>
</protein>
<dbReference type="SUPFAM" id="SSF64356">
    <property type="entry name" value="SNARE-like"/>
    <property type="match status" value="1"/>
</dbReference>
<accession>A0A8C7UZX5</accession>
<proteinExistence type="inferred from homology"/>
<keyword evidence="4" id="KW-0653">Protein transport</keyword>
<evidence type="ECO:0000256" key="3">
    <source>
        <dbReference type="ARBA" id="ARBA00022448"/>
    </source>
</evidence>
<dbReference type="PANTHER" id="PTHR11753">
    <property type="entry name" value="ADAPTOR COMPLEXES SMALL SUBUNIT FAMILY"/>
    <property type="match status" value="1"/>
</dbReference>
<sequence length="124" mass="14362">ESTRHQVLRHSVFVVAARDEQVSNFVQKGVLISANRNKTICRHENALGATFCCDYSCKSLGILDWIQILLYVLDHCFEYLCPLRLIFYIDKFHNLLAKTATSHLNLETNMNKIITEIRAFVKME</sequence>
<keyword evidence="3" id="KW-0813">Transport</keyword>
<name>A0A8C7UZX5_ONCMY</name>
<dbReference type="InterPro" id="IPR016635">
    <property type="entry name" value="AP_complex_ssu"/>
</dbReference>
<dbReference type="Gene3D" id="3.30.450.60">
    <property type="match status" value="1"/>
</dbReference>
<keyword evidence="8" id="KW-1185">Reference proteome</keyword>
<comment type="subcellular location">
    <subcellularLocation>
        <location evidence="1">Endomembrane system</location>
        <topology evidence="1">Peripheral membrane protein</topology>
    </subcellularLocation>
</comment>
<evidence type="ECO:0000313" key="7">
    <source>
        <dbReference type="Ensembl" id="ENSOMYP00000104468.2"/>
    </source>
</evidence>
<keyword evidence="5" id="KW-0472">Membrane</keyword>
<dbReference type="GO" id="GO:0012505">
    <property type="term" value="C:endomembrane system"/>
    <property type="evidence" value="ECO:0007669"/>
    <property type="project" value="UniProtKB-SubCell"/>
</dbReference>
<dbReference type="InterPro" id="IPR011012">
    <property type="entry name" value="Longin-like_dom_sf"/>
</dbReference>
<evidence type="ECO:0000313" key="8">
    <source>
        <dbReference type="Proteomes" id="UP000694395"/>
    </source>
</evidence>
<evidence type="ECO:0000256" key="2">
    <source>
        <dbReference type="ARBA" id="ARBA00006972"/>
    </source>
</evidence>
<reference evidence="7" key="2">
    <citation type="submission" date="2025-08" db="UniProtKB">
        <authorList>
            <consortium name="Ensembl"/>
        </authorList>
    </citation>
    <scope>IDENTIFICATION</scope>
</reference>
<reference evidence="7" key="3">
    <citation type="submission" date="2025-09" db="UniProtKB">
        <authorList>
            <consortium name="Ensembl"/>
        </authorList>
    </citation>
    <scope>IDENTIFICATION</scope>
</reference>
<dbReference type="Pfam" id="PF01217">
    <property type="entry name" value="Clat_adaptor_s"/>
    <property type="match status" value="1"/>
</dbReference>
<comment type="similarity">
    <text evidence="2">Belongs to the adaptor complexes small subunit family.</text>
</comment>
<gene>
    <name evidence="7" type="primary">LOC110535689</name>
</gene>
<evidence type="ECO:0000256" key="1">
    <source>
        <dbReference type="ARBA" id="ARBA00004184"/>
    </source>
</evidence>
<dbReference type="InterPro" id="IPR022775">
    <property type="entry name" value="AP_mu_sigma_su"/>
</dbReference>
<reference evidence="7" key="1">
    <citation type="submission" date="2020-07" db="EMBL/GenBank/DDBJ databases">
        <title>A long reads based de novo assembly of the rainbow trout Arlee double haploid line genome.</title>
        <authorList>
            <person name="Gao G."/>
            <person name="Palti Y."/>
        </authorList>
    </citation>
    <scope>NUCLEOTIDE SEQUENCE [LARGE SCALE GENOMIC DNA]</scope>
</reference>
<dbReference type="AlphaFoldDB" id="A0A8C7UZX5"/>
<dbReference type="Ensembl" id="ENSOMYT00000113273.2">
    <property type="protein sequence ID" value="ENSOMYP00000104468.2"/>
    <property type="gene ID" value="ENSOMYG00000046915.2"/>
</dbReference>
<dbReference type="Proteomes" id="UP000694395">
    <property type="component" value="Chromosome 11"/>
</dbReference>
<feature type="domain" description="AP complex mu/sigma subunit" evidence="6">
    <location>
        <begin position="3"/>
        <end position="120"/>
    </location>
</feature>
<dbReference type="GeneTree" id="ENSGT00390000018226"/>
<organism evidence="7 8">
    <name type="scientific">Oncorhynchus mykiss</name>
    <name type="common">Rainbow trout</name>
    <name type="synonym">Salmo gairdneri</name>
    <dbReference type="NCBI Taxonomy" id="8022"/>
    <lineage>
        <taxon>Eukaryota</taxon>
        <taxon>Metazoa</taxon>
        <taxon>Chordata</taxon>
        <taxon>Craniata</taxon>
        <taxon>Vertebrata</taxon>
        <taxon>Euteleostomi</taxon>
        <taxon>Actinopterygii</taxon>
        <taxon>Neopterygii</taxon>
        <taxon>Teleostei</taxon>
        <taxon>Protacanthopterygii</taxon>
        <taxon>Salmoniformes</taxon>
        <taxon>Salmonidae</taxon>
        <taxon>Salmoninae</taxon>
        <taxon>Oncorhynchus</taxon>
    </lineage>
</organism>
<evidence type="ECO:0000256" key="5">
    <source>
        <dbReference type="ARBA" id="ARBA00023136"/>
    </source>
</evidence>